<reference evidence="1" key="1">
    <citation type="submission" date="2018-06" db="EMBL/GenBank/DDBJ databases">
        <authorList>
            <consortium name="Pathogen Informatics"/>
            <person name="Doyle S."/>
        </authorList>
    </citation>
    <scope>NUCLEOTIDE SEQUENCE [LARGE SCALE GENOMIC DNA]</scope>
    <source>
        <strain evidence="1">NCTC13765</strain>
    </source>
</reference>
<evidence type="ECO:0000313" key="1">
    <source>
        <dbReference type="EMBL" id="SUN76033.1"/>
    </source>
</evidence>
<dbReference type="Proteomes" id="UP000254634">
    <property type="component" value="Unassembled WGS sequence"/>
</dbReference>
<dbReference type="AlphaFoldDB" id="A0A380KVR9"/>
<protein>
    <recommendedName>
        <fullName evidence="3">Apea-like HEPN domain-containing protein</fullName>
    </recommendedName>
</protein>
<dbReference type="EMBL" id="UHFR01000005">
    <property type="protein sequence ID" value="SUN76033.1"/>
    <property type="molecule type" value="Genomic_DNA"/>
</dbReference>
<accession>A0A380KVR9</accession>
<evidence type="ECO:0008006" key="3">
    <source>
        <dbReference type="Google" id="ProtNLM"/>
    </source>
</evidence>
<sequence length="361" mass="43189">MVKINFDILLKLKPEIEDINMVNGFWELVQLSDKFDTIVSKEELGFQVSENKIMKFSIRFKKTERSILCHLQSLGDIHWSKLDYYDSFRTTLSGLLNQKFNVTFFSRELSKYYAEKCYPIIYDYENNLRQLFYLIYHFNEIHEIHKLAKSKLKPGKLNMFVEDLDLFELEKLFFSKIWLLNDDDSYNYCGSVGIQELISEMSKLSRKPDFFSTWDIYIAPFNREFLVDEDKIKRVRNIRNKVFHHKEMSYDDWRYCKREVRSLSHIFHRIQQKIILNEIYAGIDAKDMIKPLLVLSEKFREIQQQQNLLLSEKLNLTFVQGVNKMLENIKIPKNTFSNNFAKMLSESMKGIVGIEHLHKDD</sequence>
<gene>
    <name evidence="1" type="ORF">NCTC13765_00478</name>
</gene>
<dbReference type="STRING" id="1123307.GCA_000380065_01187"/>
<evidence type="ECO:0000313" key="2">
    <source>
        <dbReference type="Proteomes" id="UP000254634"/>
    </source>
</evidence>
<name>A0A380KVR9_9STRE</name>
<organism evidence="1 2">
    <name type="scientific">Streptococcus massiliensis</name>
    <dbReference type="NCBI Taxonomy" id="313439"/>
    <lineage>
        <taxon>Bacteria</taxon>
        <taxon>Bacillati</taxon>
        <taxon>Bacillota</taxon>
        <taxon>Bacilli</taxon>
        <taxon>Lactobacillales</taxon>
        <taxon>Streptococcaceae</taxon>
        <taxon>Streptococcus</taxon>
    </lineage>
</organism>
<dbReference type="RefSeq" id="WP_018371888.1">
    <property type="nucleotide sequence ID" value="NZ_UHFR01000005.1"/>
</dbReference>
<proteinExistence type="predicted"/>
<dbReference type="OrthoDB" id="10001187at2"/>
<keyword evidence="2" id="KW-1185">Reference proteome</keyword>